<protein>
    <submittedName>
        <fullName evidence="2">Uncharacterized protein</fullName>
    </submittedName>
</protein>
<reference evidence="2" key="2">
    <citation type="journal article" date="2023" name="IMA Fungus">
        <title>Comparative genomic study of the Penicillium genus elucidates a diverse pangenome and 15 lateral gene transfer events.</title>
        <authorList>
            <person name="Petersen C."/>
            <person name="Sorensen T."/>
            <person name="Nielsen M.R."/>
            <person name="Sondergaard T.E."/>
            <person name="Sorensen J.L."/>
            <person name="Fitzpatrick D.A."/>
            <person name="Frisvad J.C."/>
            <person name="Nielsen K.L."/>
        </authorList>
    </citation>
    <scope>NUCLEOTIDE SEQUENCE</scope>
    <source>
        <strain evidence="2">IBT 19713</strain>
    </source>
</reference>
<dbReference type="AlphaFoldDB" id="A0A9W9TYK8"/>
<sequence>MLGAGSRDMWFPTDGLLAQPQISLSASLMQRQWSSHLSSDFTAPGNHDEPTELDRSALISPANPAEVRMQISRRFDWMEGKRGLVDPKASPGRNRCTRRSHGSSPRIHLRCPILSGAASQISFDSPFFPAKSAADRKWGSVFGGKT</sequence>
<accession>A0A9W9TYK8</accession>
<organism evidence="2 3">
    <name type="scientific">Penicillium chermesinum</name>
    <dbReference type="NCBI Taxonomy" id="63820"/>
    <lineage>
        <taxon>Eukaryota</taxon>
        <taxon>Fungi</taxon>
        <taxon>Dikarya</taxon>
        <taxon>Ascomycota</taxon>
        <taxon>Pezizomycotina</taxon>
        <taxon>Eurotiomycetes</taxon>
        <taxon>Eurotiomycetidae</taxon>
        <taxon>Eurotiales</taxon>
        <taxon>Aspergillaceae</taxon>
        <taxon>Penicillium</taxon>
    </lineage>
</organism>
<keyword evidence="3" id="KW-1185">Reference proteome</keyword>
<dbReference type="Proteomes" id="UP001150941">
    <property type="component" value="Unassembled WGS sequence"/>
</dbReference>
<proteinExistence type="predicted"/>
<gene>
    <name evidence="2" type="ORF">N7468_000694</name>
</gene>
<comment type="caution">
    <text evidence="2">The sequence shown here is derived from an EMBL/GenBank/DDBJ whole genome shotgun (WGS) entry which is preliminary data.</text>
</comment>
<evidence type="ECO:0000313" key="3">
    <source>
        <dbReference type="Proteomes" id="UP001150941"/>
    </source>
</evidence>
<name>A0A9W9TYK8_9EURO</name>
<evidence type="ECO:0000256" key="1">
    <source>
        <dbReference type="SAM" id="MobiDB-lite"/>
    </source>
</evidence>
<feature type="region of interest" description="Disordered" evidence="1">
    <location>
        <begin position="82"/>
        <end position="107"/>
    </location>
</feature>
<reference evidence="2" key="1">
    <citation type="submission" date="2022-11" db="EMBL/GenBank/DDBJ databases">
        <authorList>
            <person name="Petersen C."/>
        </authorList>
    </citation>
    <scope>NUCLEOTIDE SEQUENCE</scope>
    <source>
        <strain evidence="2">IBT 19713</strain>
    </source>
</reference>
<dbReference type="RefSeq" id="XP_058336022.1">
    <property type="nucleotide sequence ID" value="XM_058469991.1"/>
</dbReference>
<dbReference type="EMBL" id="JAPQKS010000001">
    <property type="protein sequence ID" value="KAJ5249243.1"/>
    <property type="molecule type" value="Genomic_DNA"/>
</dbReference>
<evidence type="ECO:0000313" key="2">
    <source>
        <dbReference type="EMBL" id="KAJ5249243.1"/>
    </source>
</evidence>
<dbReference type="GeneID" id="83197294"/>